<proteinExistence type="predicted"/>
<reference evidence="1 2" key="1">
    <citation type="submission" date="2018-11" db="EMBL/GenBank/DDBJ databases">
        <title>Mesobaculum littorinae gen. nov., sp. nov., isolated from Littorina scabra that represents a novel genus of the order Rhodobacteraceae.</title>
        <authorList>
            <person name="Li F."/>
        </authorList>
    </citation>
    <scope>NUCLEOTIDE SEQUENCE [LARGE SCALE GENOMIC DNA]</scope>
    <source>
        <strain evidence="1 2">M0103</strain>
    </source>
</reference>
<protein>
    <submittedName>
        <fullName evidence="1">Uncharacterized protein</fullName>
    </submittedName>
</protein>
<dbReference type="AlphaFoldDB" id="A0A438AID5"/>
<dbReference type="EMBL" id="RQXX01000002">
    <property type="protein sequence ID" value="RVV98496.1"/>
    <property type="molecule type" value="Genomic_DNA"/>
</dbReference>
<dbReference type="RefSeq" id="WP_127905728.1">
    <property type="nucleotide sequence ID" value="NZ_RQXX01000002.1"/>
</dbReference>
<evidence type="ECO:0000313" key="1">
    <source>
        <dbReference type="EMBL" id="RVV98496.1"/>
    </source>
</evidence>
<name>A0A438AID5_9RHOB</name>
<gene>
    <name evidence="1" type="ORF">EKE94_06140</name>
</gene>
<evidence type="ECO:0000313" key="2">
    <source>
        <dbReference type="Proteomes" id="UP000285908"/>
    </source>
</evidence>
<sequence>MTDPSFGPDEIARHFTRSDGSYAFARWARPFAPVVFGVEDETIPVIKGAIEAVGRLNRQGIADTDRELGVNLMIFFLRDWDEMAGVPDLDRLLPDAAGLSARLAAAQATQYRSFRFDPQGAIRACFVLLRMDAEMAALPAEALALDQAVRAALLWSDQAFATRSPLVTLPAGGTVLRAEIAQLIRAASDPVMPDVAQDPAHALRLAARIAAGAAPAPTSTPTSPPTGPAAQ</sequence>
<accession>A0A438AID5</accession>
<dbReference type="OrthoDB" id="7827308at2"/>
<comment type="caution">
    <text evidence="1">The sequence shown here is derived from an EMBL/GenBank/DDBJ whole genome shotgun (WGS) entry which is preliminary data.</text>
</comment>
<organism evidence="1 2">
    <name type="scientific">Mesobaculum littorinae</name>
    <dbReference type="NCBI Taxonomy" id="2486419"/>
    <lineage>
        <taxon>Bacteria</taxon>
        <taxon>Pseudomonadati</taxon>
        <taxon>Pseudomonadota</taxon>
        <taxon>Alphaproteobacteria</taxon>
        <taxon>Rhodobacterales</taxon>
        <taxon>Roseobacteraceae</taxon>
        <taxon>Mesobaculum</taxon>
    </lineage>
</organism>
<keyword evidence="2" id="KW-1185">Reference proteome</keyword>
<dbReference type="Proteomes" id="UP000285908">
    <property type="component" value="Unassembled WGS sequence"/>
</dbReference>